<comment type="caution">
    <text evidence="3">The sequence shown here is derived from an EMBL/GenBank/DDBJ whole genome shotgun (WGS) entry which is preliminary data.</text>
</comment>
<evidence type="ECO:0000313" key="3">
    <source>
        <dbReference type="EMBL" id="MBC9130857.1"/>
    </source>
</evidence>
<keyword evidence="4" id="KW-1185">Reference proteome</keyword>
<accession>A0ABR7QXC7</accession>
<sequence length="302" mass="34754">MLQAVRNPQGKWIRFEHDALDRRTAKIVNTKIYRYLWDGNALFHEWFYENERRPKIISDELGMLMLEQPEPVETLTTWVYEEGSLVPTAKLSEGKSYSIVSDYLGRPAQAYDDKGELVWQVEFDIYGRIREDTFNNQPFIPFRQLGQYEDKELDGLYYNRFRYYDSNTGTYISQDPIKLEGNNPNFYAYVSDSNTMVDVFGLMNVWDIQFSQSSISDVFNEGPWKGLSLDEAIEATKKLGKLPEGLTLNVMELNGGANIVTLNNRTLYVAQQAGLENIHPNFVDNINKLNKLLDGGIPLDVG</sequence>
<name>A0ABR7QXC7_9GAMM</name>
<dbReference type="Proteomes" id="UP000651208">
    <property type="component" value="Unassembled WGS sequence"/>
</dbReference>
<organism evidence="3 4">
    <name type="scientific">Frischella japonica</name>
    <dbReference type="NCBI Taxonomy" id="2741544"/>
    <lineage>
        <taxon>Bacteria</taxon>
        <taxon>Pseudomonadati</taxon>
        <taxon>Pseudomonadota</taxon>
        <taxon>Gammaproteobacteria</taxon>
        <taxon>Orbales</taxon>
        <taxon>Orbaceae</taxon>
        <taxon>Frischella</taxon>
    </lineage>
</organism>
<evidence type="ECO:0000259" key="2">
    <source>
        <dbReference type="Pfam" id="PF25023"/>
    </source>
</evidence>
<feature type="domain" description="Teneurin-like YD-shell" evidence="2">
    <location>
        <begin position="12"/>
        <end position="175"/>
    </location>
</feature>
<dbReference type="InterPro" id="IPR056823">
    <property type="entry name" value="TEN-like_YD-shell"/>
</dbReference>
<reference evidence="3 4" key="1">
    <citation type="submission" date="2020-06" db="EMBL/GenBank/DDBJ databases">
        <title>Frischella cerana isolated from Apis cerana gut homogenate.</title>
        <authorList>
            <person name="Wolter L.A."/>
            <person name="Suenami S."/>
            <person name="Miyazaki R."/>
        </authorList>
    </citation>
    <scope>NUCLEOTIDE SEQUENCE [LARGE SCALE GENOMIC DNA]</scope>
    <source>
        <strain evidence="3 4">Ac13</strain>
    </source>
</reference>
<gene>
    <name evidence="3" type="ORF">FcAc13_05985</name>
</gene>
<dbReference type="PANTHER" id="PTHR32305:SF15">
    <property type="entry name" value="PROTEIN RHSA-RELATED"/>
    <property type="match status" value="1"/>
</dbReference>
<dbReference type="RefSeq" id="WP_187755305.1">
    <property type="nucleotide sequence ID" value="NZ_JABURY010000015.1"/>
</dbReference>
<dbReference type="EMBL" id="JABURY010000015">
    <property type="protein sequence ID" value="MBC9130857.1"/>
    <property type="molecule type" value="Genomic_DNA"/>
</dbReference>
<evidence type="ECO:0000313" key="4">
    <source>
        <dbReference type="Proteomes" id="UP000651208"/>
    </source>
</evidence>
<dbReference type="Pfam" id="PF25023">
    <property type="entry name" value="TEN_YD-shell"/>
    <property type="match status" value="1"/>
</dbReference>
<dbReference type="NCBIfam" id="TIGR03696">
    <property type="entry name" value="Rhs_assc_core"/>
    <property type="match status" value="1"/>
</dbReference>
<keyword evidence="1" id="KW-0677">Repeat</keyword>
<evidence type="ECO:0000256" key="1">
    <source>
        <dbReference type="ARBA" id="ARBA00022737"/>
    </source>
</evidence>
<dbReference type="Gene3D" id="2.180.10.10">
    <property type="entry name" value="RHS repeat-associated core"/>
    <property type="match status" value="1"/>
</dbReference>
<dbReference type="PANTHER" id="PTHR32305">
    <property type="match status" value="1"/>
</dbReference>
<protein>
    <recommendedName>
        <fullName evidence="2">Teneurin-like YD-shell domain-containing protein</fullName>
    </recommendedName>
</protein>
<dbReference type="InterPro" id="IPR050708">
    <property type="entry name" value="T6SS_VgrG/RHS"/>
</dbReference>
<dbReference type="InterPro" id="IPR022385">
    <property type="entry name" value="Rhs_assc_core"/>
</dbReference>
<proteinExistence type="predicted"/>